<evidence type="ECO:0000313" key="2">
    <source>
        <dbReference type="Proteomes" id="UP000258127"/>
    </source>
</evidence>
<organism evidence="1 2">
    <name type="scientific">Pseudomonas parafulva</name>
    <dbReference type="NCBI Taxonomy" id="157782"/>
    <lineage>
        <taxon>Bacteria</taxon>
        <taxon>Pseudomonadati</taxon>
        <taxon>Pseudomonadota</taxon>
        <taxon>Gammaproteobacteria</taxon>
        <taxon>Pseudomonadales</taxon>
        <taxon>Pseudomonadaceae</taxon>
        <taxon>Pseudomonas</taxon>
    </lineage>
</organism>
<accession>A0AAI8PBA0</accession>
<proteinExistence type="predicted"/>
<sequence length="180" mass="18920">MTRAAINILGDGSIIDITSLGRADLAVEHPGPGQYLVRNTLGMCPPPEGWGYVLNQMDAGAAIAIEFADGALAVQVTKDGEPADLLHSITLHVSVEALPAQAMPEPGPIDALAVAQAEAARRRADADSAIAPLQDAVDLDDATEGEAALLKQWKRYRVALNRLPEQPGYPDAIDWPASPA</sequence>
<dbReference type="InterPro" id="IPR003458">
    <property type="entry name" value="Phage_T4_Gp38_tail_assem"/>
</dbReference>
<evidence type="ECO:0000313" key="1">
    <source>
        <dbReference type="EMBL" id="AXO88454.1"/>
    </source>
</evidence>
<dbReference type="Proteomes" id="UP000258127">
    <property type="component" value="Chromosome"/>
</dbReference>
<name>A0AAI8PBA0_9PSED</name>
<reference evidence="1 2" key="1">
    <citation type="submission" date="2018-08" db="EMBL/GenBank/DDBJ databases">
        <authorList>
            <person name="Lee Y."/>
            <person name="Kakembo D."/>
        </authorList>
    </citation>
    <scope>NUCLEOTIDE SEQUENCE [LARGE SCALE GENOMIC DNA]</scope>
    <source>
        <strain evidence="1 2">JBCS1880</strain>
    </source>
</reference>
<dbReference type="Pfam" id="PF02413">
    <property type="entry name" value="Caudo_TAP"/>
    <property type="match status" value="1"/>
</dbReference>
<dbReference type="EMBL" id="CP031641">
    <property type="protein sequence ID" value="AXO88454.1"/>
    <property type="molecule type" value="Genomic_DNA"/>
</dbReference>
<dbReference type="RefSeq" id="WP_116888269.1">
    <property type="nucleotide sequence ID" value="NZ_CP031641.1"/>
</dbReference>
<gene>
    <name evidence="1" type="ORF">DZC75_10765</name>
</gene>
<dbReference type="AlphaFoldDB" id="A0AAI8PBA0"/>
<keyword evidence="2" id="KW-1185">Reference proteome</keyword>
<protein>
    <submittedName>
        <fullName evidence="1">Phage tail protein</fullName>
    </submittedName>
</protein>